<accession>A0A0K8PAA7</accession>
<dbReference type="GO" id="GO:0000976">
    <property type="term" value="F:transcription cis-regulatory region binding"/>
    <property type="evidence" value="ECO:0007669"/>
    <property type="project" value="TreeGrafter"/>
</dbReference>
<dbReference type="InterPro" id="IPR000843">
    <property type="entry name" value="HTH_LacI"/>
</dbReference>
<dbReference type="InterPro" id="IPR046335">
    <property type="entry name" value="LacI/GalR-like_sensor"/>
</dbReference>
<evidence type="ECO:0000256" key="3">
    <source>
        <dbReference type="ARBA" id="ARBA00023163"/>
    </source>
</evidence>
<dbReference type="AlphaFoldDB" id="A0A0K8PAA7"/>
<dbReference type="STRING" id="1678840.ATC1_11389"/>
<dbReference type="SMART" id="SM00354">
    <property type="entry name" value="HTH_LACI"/>
    <property type="match status" value="1"/>
</dbReference>
<dbReference type="Proteomes" id="UP000053370">
    <property type="component" value="Unassembled WGS sequence"/>
</dbReference>
<dbReference type="PROSITE" id="PS50932">
    <property type="entry name" value="HTH_LACI_2"/>
    <property type="match status" value="1"/>
</dbReference>
<keyword evidence="1" id="KW-0805">Transcription regulation</keyword>
<dbReference type="CDD" id="cd01392">
    <property type="entry name" value="HTH_LacI"/>
    <property type="match status" value="1"/>
</dbReference>
<dbReference type="RefSeq" id="WP_062277821.1">
    <property type="nucleotide sequence ID" value="NZ_DF968179.1"/>
</dbReference>
<dbReference type="CDD" id="cd01574">
    <property type="entry name" value="PBP1_LacI"/>
    <property type="match status" value="1"/>
</dbReference>
<keyword evidence="2" id="KW-0238">DNA-binding</keyword>
<organism evidence="5">
    <name type="scientific">Flexilinea flocculi</name>
    <dbReference type="NCBI Taxonomy" id="1678840"/>
    <lineage>
        <taxon>Bacteria</taxon>
        <taxon>Bacillati</taxon>
        <taxon>Chloroflexota</taxon>
        <taxon>Anaerolineae</taxon>
        <taxon>Anaerolineales</taxon>
        <taxon>Anaerolineaceae</taxon>
        <taxon>Flexilinea</taxon>
    </lineage>
</organism>
<evidence type="ECO:0000313" key="6">
    <source>
        <dbReference type="Proteomes" id="UP000053370"/>
    </source>
</evidence>
<name>A0A0K8PAA7_9CHLR</name>
<dbReference type="Gene3D" id="1.10.260.40">
    <property type="entry name" value="lambda repressor-like DNA-binding domains"/>
    <property type="match status" value="1"/>
</dbReference>
<dbReference type="SUPFAM" id="SSF47413">
    <property type="entry name" value="lambda repressor-like DNA-binding domains"/>
    <property type="match status" value="1"/>
</dbReference>
<dbReference type="OrthoDB" id="9785139at2"/>
<dbReference type="InterPro" id="IPR028082">
    <property type="entry name" value="Peripla_BP_I"/>
</dbReference>
<dbReference type="Pfam" id="PF13377">
    <property type="entry name" value="Peripla_BP_3"/>
    <property type="match status" value="1"/>
</dbReference>
<dbReference type="EMBL" id="DF968179">
    <property type="protein sequence ID" value="GAP39454.1"/>
    <property type="molecule type" value="Genomic_DNA"/>
</dbReference>
<proteinExistence type="predicted"/>
<keyword evidence="6" id="KW-1185">Reference proteome</keyword>
<sequence>MPYKRGRKTTITDIANRCAVSTQTVSRVINNKPDVSDETRAKIQSAIKEMNYYPSAVARSLVKQHSLTIGVVIGGLRYSGVANTLDGITKACEETGYSLIIIQEFQIDSPNIVQSIETLLERQVEGIIYAVPDVKGSIRQTQERLPSYCPPIVFLKCEPDQNFTTLSLNNYGGARKAVEYLFTIGRKNIGLIAGPLDWLESRQRKQGWEDVLRERGIEPSPNKWVEGDWLAESGESGFHKLCQSYPEMDAVFVSNDTMALGAMHYASTHGLRIPQDFAVIGFDDLPEAAFFIPSLSSVTHPLRELGRKSVRILVEQIQNKSQTYANQTIVLDTGLVIREST</sequence>
<dbReference type="PANTHER" id="PTHR30146:SF153">
    <property type="entry name" value="LACTOSE OPERON REPRESSOR"/>
    <property type="match status" value="1"/>
</dbReference>
<evidence type="ECO:0000313" key="5">
    <source>
        <dbReference type="EMBL" id="GAP39454.1"/>
    </source>
</evidence>
<dbReference type="GO" id="GO:0003700">
    <property type="term" value="F:DNA-binding transcription factor activity"/>
    <property type="evidence" value="ECO:0007669"/>
    <property type="project" value="TreeGrafter"/>
</dbReference>
<evidence type="ECO:0000256" key="2">
    <source>
        <dbReference type="ARBA" id="ARBA00023125"/>
    </source>
</evidence>
<keyword evidence="3" id="KW-0804">Transcription</keyword>
<evidence type="ECO:0000259" key="4">
    <source>
        <dbReference type="PROSITE" id="PS50932"/>
    </source>
</evidence>
<evidence type="ECO:0000256" key="1">
    <source>
        <dbReference type="ARBA" id="ARBA00023015"/>
    </source>
</evidence>
<dbReference type="Gene3D" id="3.40.50.2300">
    <property type="match status" value="2"/>
</dbReference>
<reference evidence="5" key="1">
    <citation type="journal article" date="2015" name="Genome Announc.">
        <title>Draft Genome Sequence of Anaerolineae Strain TC1, a Novel Isolate from a Methanogenic Wastewater Treatment System.</title>
        <authorList>
            <person name="Matsuura N."/>
            <person name="Tourlousse D.M."/>
            <person name="Sun L."/>
            <person name="Toyonaga M."/>
            <person name="Kuroda K."/>
            <person name="Ohashi A."/>
            <person name="Cruz R."/>
            <person name="Yamaguchi T."/>
            <person name="Sekiguchi Y."/>
        </authorList>
    </citation>
    <scope>NUCLEOTIDE SEQUENCE [LARGE SCALE GENOMIC DNA]</scope>
    <source>
        <strain evidence="5">TC1</strain>
    </source>
</reference>
<dbReference type="Pfam" id="PF00356">
    <property type="entry name" value="LacI"/>
    <property type="match status" value="1"/>
</dbReference>
<feature type="domain" description="HTH lacI-type" evidence="4">
    <location>
        <begin position="9"/>
        <end position="63"/>
    </location>
</feature>
<dbReference type="InterPro" id="IPR010982">
    <property type="entry name" value="Lambda_DNA-bd_dom_sf"/>
</dbReference>
<dbReference type="PANTHER" id="PTHR30146">
    <property type="entry name" value="LACI-RELATED TRANSCRIPTIONAL REPRESSOR"/>
    <property type="match status" value="1"/>
</dbReference>
<gene>
    <name evidence="5" type="ORF">ATC1_11389</name>
</gene>
<protein>
    <submittedName>
        <fullName evidence="5">Transcriptional regulator, LacI family</fullName>
    </submittedName>
</protein>
<dbReference type="SUPFAM" id="SSF53822">
    <property type="entry name" value="Periplasmic binding protein-like I"/>
    <property type="match status" value="1"/>
</dbReference>